<dbReference type="AlphaFoldDB" id="A0A9D5KB81"/>
<evidence type="ECO:0000256" key="10">
    <source>
        <dbReference type="RuleBase" id="RU361274"/>
    </source>
</evidence>
<comment type="caution">
    <text evidence="11">The sequence shown here is derived from an EMBL/GenBank/DDBJ whole genome shotgun (WGS) entry which is preliminary data.</text>
</comment>
<evidence type="ECO:0000313" key="11">
    <source>
        <dbReference type="EMBL" id="MBD3364960.1"/>
    </source>
</evidence>
<evidence type="ECO:0000256" key="6">
    <source>
        <dbReference type="ARBA" id="ARBA00022833"/>
    </source>
</evidence>
<comment type="catalytic activity">
    <reaction evidence="7">
        <text>adenosine + H2O + H(+) = inosine + NH4(+)</text>
        <dbReference type="Rhea" id="RHEA:24408"/>
        <dbReference type="ChEBI" id="CHEBI:15377"/>
        <dbReference type="ChEBI" id="CHEBI:15378"/>
        <dbReference type="ChEBI" id="CHEBI:16335"/>
        <dbReference type="ChEBI" id="CHEBI:17596"/>
        <dbReference type="ChEBI" id="CHEBI:28938"/>
        <dbReference type="EC" id="3.5.4.4"/>
    </reaction>
    <physiologicalReaction direction="left-to-right" evidence="7">
        <dbReference type="Rhea" id="RHEA:24409"/>
    </physiologicalReaction>
</comment>
<comment type="catalytic activity">
    <reaction evidence="9">
        <text>S-methyl-5'-thioadenosine + phosphate = 5-(methylsulfanyl)-alpha-D-ribose 1-phosphate + adenine</text>
        <dbReference type="Rhea" id="RHEA:11852"/>
        <dbReference type="ChEBI" id="CHEBI:16708"/>
        <dbReference type="ChEBI" id="CHEBI:17509"/>
        <dbReference type="ChEBI" id="CHEBI:43474"/>
        <dbReference type="ChEBI" id="CHEBI:58533"/>
        <dbReference type="EC" id="2.4.2.28"/>
    </reaction>
    <physiologicalReaction direction="left-to-right" evidence="9">
        <dbReference type="Rhea" id="RHEA:11853"/>
    </physiologicalReaction>
</comment>
<dbReference type="SUPFAM" id="SSF64438">
    <property type="entry name" value="CNF1/YfiH-like putative cysteine hydrolases"/>
    <property type="match status" value="1"/>
</dbReference>
<evidence type="ECO:0000313" key="12">
    <source>
        <dbReference type="Proteomes" id="UP000630660"/>
    </source>
</evidence>
<dbReference type="GO" id="GO:0016787">
    <property type="term" value="F:hydrolase activity"/>
    <property type="evidence" value="ECO:0007669"/>
    <property type="project" value="UniProtKB-KW"/>
</dbReference>
<dbReference type="PANTHER" id="PTHR30616:SF2">
    <property type="entry name" value="PURINE NUCLEOSIDE PHOSPHORYLASE LACC1"/>
    <property type="match status" value="1"/>
</dbReference>
<dbReference type="NCBIfam" id="TIGR00726">
    <property type="entry name" value="peptidoglycan editing factor PgeF"/>
    <property type="match status" value="1"/>
</dbReference>
<dbReference type="InterPro" id="IPR011324">
    <property type="entry name" value="Cytotoxic_necrot_fac-like_cat"/>
</dbReference>
<reference evidence="11" key="1">
    <citation type="submission" date="2019-11" db="EMBL/GenBank/DDBJ databases">
        <title>Microbial mats filling the niche in hypersaline microbial mats.</title>
        <authorList>
            <person name="Wong H.L."/>
            <person name="Macleod F.I."/>
            <person name="White R.A. III"/>
            <person name="Burns B.P."/>
        </authorList>
    </citation>
    <scope>NUCLEOTIDE SEQUENCE</scope>
    <source>
        <strain evidence="11">Bin_327</strain>
    </source>
</reference>
<evidence type="ECO:0000256" key="1">
    <source>
        <dbReference type="ARBA" id="ARBA00000553"/>
    </source>
</evidence>
<evidence type="ECO:0000256" key="4">
    <source>
        <dbReference type="ARBA" id="ARBA00022723"/>
    </source>
</evidence>
<keyword evidence="5" id="KW-0378">Hydrolase</keyword>
<keyword evidence="3" id="KW-0808">Transferase</keyword>
<dbReference type="GO" id="GO:0017061">
    <property type="term" value="F:S-methyl-5-thioadenosine phosphorylase activity"/>
    <property type="evidence" value="ECO:0007669"/>
    <property type="project" value="UniProtKB-EC"/>
</dbReference>
<dbReference type="Proteomes" id="UP000630660">
    <property type="component" value="Unassembled WGS sequence"/>
</dbReference>
<dbReference type="Pfam" id="PF02578">
    <property type="entry name" value="Cu-oxidase_4"/>
    <property type="match status" value="1"/>
</dbReference>
<dbReference type="GO" id="GO:0005507">
    <property type="term" value="F:copper ion binding"/>
    <property type="evidence" value="ECO:0007669"/>
    <property type="project" value="TreeGrafter"/>
</dbReference>
<dbReference type="CDD" id="cd16833">
    <property type="entry name" value="YfiH"/>
    <property type="match status" value="1"/>
</dbReference>
<proteinExistence type="inferred from homology"/>
<gene>
    <name evidence="11" type="primary">pgeF</name>
    <name evidence="11" type="ORF">GF359_07070</name>
</gene>
<accession>A0A9D5KB81</accession>
<comment type="catalytic activity">
    <reaction evidence="1">
        <text>inosine + phosphate = alpha-D-ribose 1-phosphate + hypoxanthine</text>
        <dbReference type="Rhea" id="RHEA:27646"/>
        <dbReference type="ChEBI" id="CHEBI:17368"/>
        <dbReference type="ChEBI" id="CHEBI:17596"/>
        <dbReference type="ChEBI" id="CHEBI:43474"/>
        <dbReference type="ChEBI" id="CHEBI:57720"/>
        <dbReference type="EC" id="2.4.2.1"/>
    </reaction>
    <physiologicalReaction direction="left-to-right" evidence="1">
        <dbReference type="Rhea" id="RHEA:27647"/>
    </physiologicalReaction>
</comment>
<evidence type="ECO:0000256" key="9">
    <source>
        <dbReference type="ARBA" id="ARBA00049893"/>
    </source>
</evidence>
<dbReference type="EMBL" id="WJKJ01000238">
    <property type="protein sequence ID" value="MBD3364960.1"/>
    <property type="molecule type" value="Genomic_DNA"/>
</dbReference>
<evidence type="ECO:0000256" key="7">
    <source>
        <dbReference type="ARBA" id="ARBA00047989"/>
    </source>
</evidence>
<name>A0A9D5KB81_UNCW3</name>
<keyword evidence="6" id="KW-0862">Zinc</keyword>
<dbReference type="Gene3D" id="3.60.140.10">
    <property type="entry name" value="CNF1/YfiH-like putative cysteine hydrolases"/>
    <property type="match status" value="1"/>
</dbReference>
<comment type="catalytic activity">
    <reaction evidence="8">
        <text>adenosine + phosphate = alpha-D-ribose 1-phosphate + adenine</text>
        <dbReference type="Rhea" id="RHEA:27642"/>
        <dbReference type="ChEBI" id="CHEBI:16335"/>
        <dbReference type="ChEBI" id="CHEBI:16708"/>
        <dbReference type="ChEBI" id="CHEBI:43474"/>
        <dbReference type="ChEBI" id="CHEBI:57720"/>
        <dbReference type="EC" id="2.4.2.1"/>
    </reaction>
    <physiologicalReaction direction="left-to-right" evidence="8">
        <dbReference type="Rhea" id="RHEA:27643"/>
    </physiologicalReaction>
</comment>
<dbReference type="InterPro" id="IPR003730">
    <property type="entry name" value="Cu_polyphenol_OxRdtase"/>
</dbReference>
<keyword evidence="4" id="KW-0479">Metal-binding</keyword>
<dbReference type="InterPro" id="IPR038371">
    <property type="entry name" value="Cu_polyphenol_OxRdtase_sf"/>
</dbReference>
<comment type="similarity">
    <text evidence="2 10">Belongs to the purine nucleoside phosphorylase YfiH/LACC1 family.</text>
</comment>
<evidence type="ECO:0000256" key="3">
    <source>
        <dbReference type="ARBA" id="ARBA00022679"/>
    </source>
</evidence>
<dbReference type="PANTHER" id="PTHR30616">
    <property type="entry name" value="UNCHARACTERIZED PROTEIN YFIH"/>
    <property type="match status" value="1"/>
</dbReference>
<protein>
    <recommendedName>
        <fullName evidence="10">Purine nucleoside phosphorylase</fullName>
    </recommendedName>
</protein>
<evidence type="ECO:0000256" key="2">
    <source>
        <dbReference type="ARBA" id="ARBA00007353"/>
    </source>
</evidence>
<evidence type="ECO:0000256" key="5">
    <source>
        <dbReference type="ARBA" id="ARBA00022801"/>
    </source>
</evidence>
<organism evidence="11 12">
    <name type="scientific">candidate division WOR-3 bacterium</name>
    <dbReference type="NCBI Taxonomy" id="2052148"/>
    <lineage>
        <taxon>Bacteria</taxon>
        <taxon>Bacteria division WOR-3</taxon>
    </lineage>
</organism>
<sequence length="243" mass="27417">MAETSWRLFQKDSLRFYRMRPEKHIDLYFTTRSPADGDSDHNLRLDKQADVLGMSSNLVVMNQTHSAKIEQVSEPGEIDADGCFSIESGLALSVRVADCVPVFFWDDDATLTGVVHAGWRGTMAKIALRFTDKVQHQAGIESHSLHYSLGPSIGKCCYNVGEDVFKAFSETWPNSRDFFTRCRKGFFLDLRAANRFLLNAAGAKEGGSLELCTCCERRRFYSYRVEPGRGRNWGVIIRHGSQS</sequence>
<evidence type="ECO:0000256" key="8">
    <source>
        <dbReference type="ARBA" id="ARBA00048968"/>
    </source>
</evidence>